<dbReference type="EMBL" id="JABFTP020000106">
    <property type="protein sequence ID" value="KAL3278507.1"/>
    <property type="molecule type" value="Genomic_DNA"/>
</dbReference>
<dbReference type="Pfam" id="PF00413">
    <property type="entry name" value="Peptidase_M10"/>
    <property type="match status" value="1"/>
</dbReference>
<dbReference type="GO" id="GO:0046872">
    <property type="term" value="F:metal ion binding"/>
    <property type="evidence" value="ECO:0007669"/>
    <property type="project" value="UniProtKB-KW"/>
</dbReference>
<dbReference type="SUPFAM" id="SSF55486">
    <property type="entry name" value="Metalloproteases ('zincins'), catalytic domain"/>
    <property type="match status" value="1"/>
</dbReference>
<keyword evidence="9" id="KW-1185">Reference proteome</keyword>
<evidence type="ECO:0000313" key="8">
    <source>
        <dbReference type="EMBL" id="KAL3278507.1"/>
    </source>
</evidence>
<evidence type="ECO:0000256" key="4">
    <source>
        <dbReference type="ARBA" id="ARBA00022833"/>
    </source>
</evidence>
<dbReference type="PANTHER" id="PTHR10201:SF323">
    <property type="entry name" value="MATRIX METALLOPROTEINASE-21"/>
    <property type="match status" value="1"/>
</dbReference>
<dbReference type="InterPro" id="IPR001818">
    <property type="entry name" value="Pept_M10_metallopeptidase"/>
</dbReference>
<proteinExistence type="predicted"/>
<dbReference type="GO" id="GO:0006508">
    <property type="term" value="P:proteolysis"/>
    <property type="evidence" value="ECO:0007669"/>
    <property type="project" value="UniProtKB-KW"/>
</dbReference>
<dbReference type="InterPro" id="IPR036375">
    <property type="entry name" value="Hemopexin-like_dom_sf"/>
</dbReference>
<evidence type="ECO:0000256" key="3">
    <source>
        <dbReference type="ARBA" id="ARBA00022801"/>
    </source>
</evidence>
<dbReference type="Gene3D" id="2.110.10.10">
    <property type="entry name" value="Hemopexin-like domain"/>
    <property type="match status" value="1"/>
</dbReference>
<dbReference type="GO" id="GO:0008237">
    <property type="term" value="F:metallopeptidase activity"/>
    <property type="evidence" value="ECO:0007669"/>
    <property type="project" value="UniProtKB-KW"/>
</dbReference>
<evidence type="ECO:0000256" key="1">
    <source>
        <dbReference type="ARBA" id="ARBA00022670"/>
    </source>
</evidence>
<keyword evidence="1" id="KW-0645">Protease</keyword>
<comment type="caution">
    <text evidence="8">The sequence shown here is derived from an EMBL/GenBank/DDBJ whole genome shotgun (WGS) entry which is preliminary data.</text>
</comment>
<protein>
    <recommendedName>
        <fullName evidence="7">Peptidase M10 metallopeptidase domain-containing protein</fullName>
    </recommendedName>
</protein>
<evidence type="ECO:0000259" key="7">
    <source>
        <dbReference type="Pfam" id="PF00413"/>
    </source>
</evidence>
<evidence type="ECO:0000256" key="5">
    <source>
        <dbReference type="ARBA" id="ARBA00023049"/>
    </source>
</evidence>
<keyword evidence="5" id="KW-0482">Metalloprotease</keyword>
<keyword evidence="3" id="KW-0378">Hydrolase</keyword>
<evidence type="ECO:0000256" key="2">
    <source>
        <dbReference type="ARBA" id="ARBA00022723"/>
    </source>
</evidence>
<dbReference type="Gene3D" id="3.40.390.10">
    <property type="entry name" value="Collagenase (Catalytic Domain)"/>
    <property type="match status" value="1"/>
</dbReference>
<gene>
    <name evidence="8" type="ORF">HHI36_023977</name>
</gene>
<keyword evidence="4" id="KW-0862">Zinc</keyword>
<dbReference type="PROSITE" id="PS51642">
    <property type="entry name" value="HEMOPEXIN_2"/>
    <property type="match status" value="1"/>
</dbReference>
<reference evidence="8 9" key="1">
    <citation type="journal article" date="2021" name="BMC Biol.">
        <title>Horizontally acquired antibacterial genes associated with adaptive radiation of ladybird beetles.</title>
        <authorList>
            <person name="Li H.S."/>
            <person name="Tang X.F."/>
            <person name="Huang Y.H."/>
            <person name="Xu Z.Y."/>
            <person name="Chen M.L."/>
            <person name="Du X.Y."/>
            <person name="Qiu B.Y."/>
            <person name="Chen P.T."/>
            <person name="Zhang W."/>
            <person name="Slipinski A."/>
            <person name="Escalona H.E."/>
            <person name="Waterhouse R.M."/>
            <person name="Zwick A."/>
            <person name="Pang H."/>
        </authorList>
    </citation>
    <scope>NUCLEOTIDE SEQUENCE [LARGE SCALE GENOMIC DNA]</scope>
    <source>
        <strain evidence="8">SYSU2018</strain>
    </source>
</reference>
<evidence type="ECO:0000256" key="6">
    <source>
        <dbReference type="PROSITE-ProRule" id="PRU01011"/>
    </source>
</evidence>
<dbReference type="AlphaFoldDB" id="A0ABD2NJ94"/>
<name>A0ABD2NJ94_9CUCU</name>
<sequence length="296" mass="34599">MLHEIGHTLGVAHSSLPTAIMFPHSVHDRESVELSEDDINAIQTLYGPSLPKPLSTTTTTQRSEAVQSIRRIPNLCEIKHKVQKVLVLNKYLYVFYDRWVWIIPLEKKLIPSPVRISMFLPIPNVSFKNDGYLYQKANRDIHLIYKREHMIVDPDSFRIKSSQYLDHFGLPEYSRVNGAVNTYTRRTFIFFNNTICIEMDEVTRQPKSTKFIHETFRGIPPSIDYVFRYVDGIIYFIKDQHVYSYDEFQDKLVKEEKFSLEKTLGIPCQSEEILAHLKNLLSMIINHQIILPPEDV</sequence>
<keyword evidence="2" id="KW-0479">Metal-binding</keyword>
<dbReference type="SUPFAM" id="SSF50923">
    <property type="entry name" value="Hemopexin-like domain"/>
    <property type="match status" value="1"/>
</dbReference>
<dbReference type="Proteomes" id="UP001516400">
    <property type="component" value="Unassembled WGS sequence"/>
</dbReference>
<evidence type="ECO:0000313" key="9">
    <source>
        <dbReference type="Proteomes" id="UP001516400"/>
    </source>
</evidence>
<accession>A0ABD2NJ94</accession>
<feature type="repeat" description="Hemopexin" evidence="6">
    <location>
        <begin position="220"/>
        <end position="268"/>
    </location>
</feature>
<feature type="domain" description="Peptidase M10 metallopeptidase" evidence="7">
    <location>
        <begin position="2"/>
        <end position="47"/>
    </location>
</feature>
<organism evidence="8 9">
    <name type="scientific">Cryptolaemus montrouzieri</name>
    <dbReference type="NCBI Taxonomy" id="559131"/>
    <lineage>
        <taxon>Eukaryota</taxon>
        <taxon>Metazoa</taxon>
        <taxon>Ecdysozoa</taxon>
        <taxon>Arthropoda</taxon>
        <taxon>Hexapoda</taxon>
        <taxon>Insecta</taxon>
        <taxon>Pterygota</taxon>
        <taxon>Neoptera</taxon>
        <taxon>Endopterygota</taxon>
        <taxon>Coleoptera</taxon>
        <taxon>Polyphaga</taxon>
        <taxon>Cucujiformia</taxon>
        <taxon>Coccinelloidea</taxon>
        <taxon>Coccinellidae</taxon>
        <taxon>Scymninae</taxon>
        <taxon>Scymnini</taxon>
        <taxon>Cryptolaemus</taxon>
    </lineage>
</organism>
<dbReference type="PANTHER" id="PTHR10201">
    <property type="entry name" value="MATRIX METALLOPROTEINASE"/>
    <property type="match status" value="1"/>
</dbReference>
<dbReference type="InterPro" id="IPR018487">
    <property type="entry name" value="Hemopexin-like_repeat"/>
</dbReference>
<dbReference type="InterPro" id="IPR024079">
    <property type="entry name" value="MetalloPept_cat_dom_sf"/>
</dbReference>